<dbReference type="InterPro" id="IPR016181">
    <property type="entry name" value="Acyl_CoA_acyltransferase"/>
</dbReference>
<evidence type="ECO:0000259" key="1">
    <source>
        <dbReference type="PROSITE" id="PS51186"/>
    </source>
</evidence>
<name>C7NB53_LEPBD</name>
<evidence type="ECO:0000313" key="3">
    <source>
        <dbReference type="Proteomes" id="UP000001910"/>
    </source>
</evidence>
<keyword evidence="3" id="KW-1185">Reference proteome</keyword>
<accession>C7NB53</accession>
<dbReference type="SUPFAM" id="SSF55729">
    <property type="entry name" value="Acyl-CoA N-acyltransferases (Nat)"/>
    <property type="match status" value="1"/>
</dbReference>
<dbReference type="Proteomes" id="UP000001910">
    <property type="component" value="Chromosome"/>
</dbReference>
<dbReference type="CDD" id="cd04301">
    <property type="entry name" value="NAT_SF"/>
    <property type="match status" value="1"/>
</dbReference>
<protein>
    <submittedName>
        <fullName evidence="2">GCN5-related N-acetyltransferase</fullName>
    </submittedName>
</protein>
<dbReference type="InterPro" id="IPR050276">
    <property type="entry name" value="MshD_Acetyltransferase"/>
</dbReference>
<evidence type="ECO:0000313" key="2">
    <source>
        <dbReference type="EMBL" id="ACV39384.1"/>
    </source>
</evidence>
<feature type="domain" description="N-acetyltransferase" evidence="1">
    <location>
        <begin position="73"/>
        <end position="174"/>
    </location>
</feature>
<dbReference type="InterPro" id="IPR000182">
    <property type="entry name" value="GNAT_dom"/>
</dbReference>
<dbReference type="RefSeq" id="WP_015769725.1">
    <property type="nucleotide sequence ID" value="NC_013192.1"/>
</dbReference>
<reference evidence="2 3" key="1">
    <citation type="journal article" date="2009" name="Stand. Genomic Sci.">
        <title>Complete genome sequence of Leptotrichia buccalis type strain (C-1013-b).</title>
        <authorList>
            <person name="Ivanova N."/>
            <person name="Gronow S."/>
            <person name="Lapidus A."/>
            <person name="Copeland A."/>
            <person name="Glavina Del Rio T."/>
            <person name="Nolan M."/>
            <person name="Lucas S."/>
            <person name="Chen F."/>
            <person name="Tice H."/>
            <person name="Cheng J.F."/>
            <person name="Saunders E."/>
            <person name="Bruce D."/>
            <person name="Goodwin L."/>
            <person name="Brettin T."/>
            <person name="Detter J.C."/>
            <person name="Han C."/>
            <person name="Pitluck S."/>
            <person name="Mikhailova N."/>
            <person name="Pati A."/>
            <person name="Mavrommatis K."/>
            <person name="Chen A."/>
            <person name="Palaniappan K."/>
            <person name="Land M."/>
            <person name="Hauser L."/>
            <person name="Chang Y.J."/>
            <person name="Jeffries C.D."/>
            <person name="Chain P."/>
            <person name="Rohde C."/>
            <person name="Goker M."/>
            <person name="Bristow J."/>
            <person name="Eisen J.A."/>
            <person name="Markowitz V."/>
            <person name="Hugenholtz P."/>
            <person name="Kyrpides N.C."/>
            <person name="Klenk H.P."/>
        </authorList>
    </citation>
    <scope>NUCLEOTIDE SEQUENCE [LARGE SCALE GENOMIC DNA]</scope>
    <source>
        <strain evidence="3">ATCC 14201 / DSM 1135 / JCM 12969 / NCTC 10249 / C-1013-b</strain>
    </source>
</reference>
<dbReference type="eggNOG" id="COG0456">
    <property type="taxonomic scope" value="Bacteria"/>
</dbReference>
<dbReference type="STRING" id="523794.Lebu_1510"/>
<gene>
    <name evidence="2" type="ordered locus">Lebu_1510</name>
</gene>
<sequence>MENIVDELTLIHNENFENKVENKYFSEMILNGQYEIYCLFNFGEENNKIIKLKKESDVDNEKVIKLRKKNNTEKKILGYIVFYGTIENTDIFEIAIKKEYQGQSFGEKLLKESMEDIVKKNINRNFSKNKFMLEVNEKNVKALKLYEKIGFEKISIRKNYYGKNENAMIMMKIT</sequence>
<dbReference type="Gene3D" id="3.40.630.30">
    <property type="match status" value="1"/>
</dbReference>
<dbReference type="KEGG" id="lba:Lebu_1510"/>
<dbReference type="AlphaFoldDB" id="C7NB53"/>
<dbReference type="EMBL" id="CP001685">
    <property type="protein sequence ID" value="ACV39384.1"/>
    <property type="molecule type" value="Genomic_DNA"/>
</dbReference>
<dbReference type="PANTHER" id="PTHR43617">
    <property type="entry name" value="L-AMINO ACID N-ACETYLTRANSFERASE"/>
    <property type="match status" value="1"/>
</dbReference>
<dbReference type="HOGENOM" id="CLU_013985_23_1_0"/>
<dbReference type="PROSITE" id="PS51186">
    <property type="entry name" value="GNAT"/>
    <property type="match status" value="1"/>
</dbReference>
<dbReference type="OrthoDB" id="9794566at2"/>
<proteinExistence type="predicted"/>
<dbReference type="Pfam" id="PF13508">
    <property type="entry name" value="Acetyltransf_7"/>
    <property type="match status" value="1"/>
</dbReference>
<dbReference type="GO" id="GO:0016747">
    <property type="term" value="F:acyltransferase activity, transferring groups other than amino-acyl groups"/>
    <property type="evidence" value="ECO:0007669"/>
    <property type="project" value="InterPro"/>
</dbReference>
<organism evidence="2 3">
    <name type="scientific">Leptotrichia buccalis (strain ATCC 14201 / DSM 1135 / JCM 12969 / NCTC 10249 / C-1013-b)</name>
    <dbReference type="NCBI Taxonomy" id="523794"/>
    <lineage>
        <taxon>Bacteria</taxon>
        <taxon>Fusobacteriati</taxon>
        <taxon>Fusobacteriota</taxon>
        <taxon>Fusobacteriia</taxon>
        <taxon>Fusobacteriales</taxon>
        <taxon>Leptotrichiaceae</taxon>
        <taxon>Leptotrichia</taxon>
    </lineage>
</organism>